<dbReference type="EMBL" id="AUSU01002561">
    <property type="protein sequence ID" value="EPS68552.1"/>
    <property type="molecule type" value="Genomic_DNA"/>
</dbReference>
<dbReference type="Pfam" id="PF03016">
    <property type="entry name" value="Exostosin_GT47"/>
    <property type="match status" value="1"/>
</dbReference>
<sequence>MDRGQGKNQRSRICLLISLSALFWFFVMVFHFEGDMIINTAAIPRNLMRRTVENRSDPCGGRYIYVHNLPPIFNEDMLKDCTTLSPWTNMCKFTVNAGLGPPLENHDTAVFSSTGWYATDQFAVDLIFLNRMKQYQCLTNDSSLAAAVFVPFYAGFDVARYLWGHSSISQRDAASVALIRWLVKRPEWRVMGGKDHFLVGGRITWDFRRLSDEESDWGNKLLLLPEGRNMTMLVVESSPWNSNDYAIPYPTYLHPRSDSDLVIWQNRMRRQRRRNLVCFAGAPRPDNPKSIREHIIRQCRKSNSCKLLECGWDSKKCHTPTRIMKMFQRSIFCLQPPGDSYTRRSAFDSILAGCIPVFFHPASAYTQYRWHLPKNYSVYSVFIPENEVRKKRVSIEGMLRGIGRERVKEMREAVINLIPGIVYADPRYKLEKTKDAFDLAVEGVIRKVRKVRRDILEGRGEEQQEFIEQLSWKYGLLDEGATLGPHEWDPFFSKPSEDSGFL</sequence>
<dbReference type="Proteomes" id="UP000015453">
    <property type="component" value="Unassembled WGS sequence"/>
</dbReference>
<comment type="subcellular location">
    <subcellularLocation>
        <location evidence="1">Golgi apparatus membrane</location>
        <topology evidence="1">Single-pass type II membrane protein</topology>
    </subcellularLocation>
</comment>
<evidence type="ECO:0000256" key="4">
    <source>
        <dbReference type="ARBA" id="ARBA00022968"/>
    </source>
</evidence>
<keyword evidence="4" id="KW-0735">Signal-anchor</keyword>
<dbReference type="AlphaFoldDB" id="S8E7Z2"/>
<dbReference type="InterPro" id="IPR004263">
    <property type="entry name" value="Exostosin"/>
</dbReference>
<dbReference type="PANTHER" id="PTHR11062">
    <property type="entry name" value="EXOSTOSIN HEPARAN SULFATE GLYCOSYLTRANSFERASE -RELATED"/>
    <property type="match status" value="1"/>
</dbReference>
<keyword evidence="3 8" id="KW-0328">Glycosyltransferase</keyword>
<dbReference type="OrthoDB" id="1924787at2759"/>
<comment type="caution">
    <text evidence="8">The sequence shown here is derived from an EMBL/GenBank/DDBJ whole genome shotgun (WGS) entry which is preliminary data.</text>
</comment>
<keyword evidence="9" id="KW-1185">Reference proteome</keyword>
<keyword evidence="5" id="KW-0333">Golgi apparatus</keyword>
<comment type="similarity">
    <text evidence="2">Belongs to the glycosyltransferase 47 family.</text>
</comment>
<keyword evidence="6" id="KW-0812">Transmembrane</keyword>
<evidence type="ECO:0000256" key="2">
    <source>
        <dbReference type="ARBA" id="ARBA00010271"/>
    </source>
</evidence>
<keyword evidence="6" id="KW-0472">Membrane</keyword>
<feature type="domain" description="Exostosin GT47" evidence="7">
    <location>
        <begin position="59"/>
        <end position="396"/>
    </location>
</feature>
<proteinExistence type="inferred from homology"/>
<dbReference type="PANTHER" id="PTHR11062:SF56">
    <property type="entry name" value="XYLOGLUCAN GALACTOSYLTRANSFERASE MUR3"/>
    <property type="match status" value="1"/>
</dbReference>
<evidence type="ECO:0000259" key="7">
    <source>
        <dbReference type="Pfam" id="PF03016"/>
    </source>
</evidence>
<evidence type="ECO:0000256" key="3">
    <source>
        <dbReference type="ARBA" id="ARBA00022676"/>
    </source>
</evidence>
<organism evidence="8 9">
    <name type="scientific">Genlisea aurea</name>
    <dbReference type="NCBI Taxonomy" id="192259"/>
    <lineage>
        <taxon>Eukaryota</taxon>
        <taxon>Viridiplantae</taxon>
        <taxon>Streptophyta</taxon>
        <taxon>Embryophyta</taxon>
        <taxon>Tracheophyta</taxon>
        <taxon>Spermatophyta</taxon>
        <taxon>Magnoliopsida</taxon>
        <taxon>eudicotyledons</taxon>
        <taxon>Gunneridae</taxon>
        <taxon>Pentapetalae</taxon>
        <taxon>asterids</taxon>
        <taxon>lamiids</taxon>
        <taxon>Lamiales</taxon>
        <taxon>Lentibulariaceae</taxon>
        <taxon>Genlisea</taxon>
    </lineage>
</organism>
<evidence type="ECO:0000313" key="8">
    <source>
        <dbReference type="EMBL" id="EPS68552.1"/>
    </source>
</evidence>
<dbReference type="InterPro" id="IPR040911">
    <property type="entry name" value="Exostosin_GT47"/>
</dbReference>
<dbReference type="GO" id="GO:0016757">
    <property type="term" value="F:glycosyltransferase activity"/>
    <property type="evidence" value="ECO:0007669"/>
    <property type="project" value="UniProtKB-KW"/>
</dbReference>
<evidence type="ECO:0000313" key="9">
    <source>
        <dbReference type="Proteomes" id="UP000015453"/>
    </source>
</evidence>
<protein>
    <submittedName>
        <fullName evidence="8">Xyloglucan galactosyltransferase</fullName>
    </submittedName>
</protein>
<dbReference type="GO" id="GO:0000139">
    <property type="term" value="C:Golgi membrane"/>
    <property type="evidence" value="ECO:0007669"/>
    <property type="project" value="UniProtKB-SubCell"/>
</dbReference>
<evidence type="ECO:0000256" key="1">
    <source>
        <dbReference type="ARBA" id="ARBA00004323"/>
    </source>
</evidence>
<name>S8E7Z2_9LAMI</name>
<keyword evidence="8" id="KW-0808">Transferase</keyword>
<accession>S8E7Z2</accession>
<feature type="transmembrane region" description="Helical" evidence="6">
    <location>
        <begin position="12"/>
        <end position="32"/>
    </location>
</feature>
<evidence type="ECO:0000256" key="6">
    <source>
        <dbReference type="SAM" id="Phobius"/>
    </source>
</evidence>
<evidence type="ECO:0000256" key="5">
    <source>
        <dbReference type="ARBA" id="ARBA00023034"/>
    </source>
</evidence>
<gene>
    <name evidence="8" type="ORF">M569_06213</name>
</gene>
<reference evidence="8 9" key="1">
    <citation type="journal article" date="2013" name="BMC Genomics">
        <title>The miniature genome of a carnivorous plant Genlisea aurea contains a low number of genes and short non-coding sequences.</title>
        <authorList>
            <person name="Leushkin E.V."/>
            <person name="Sutormin R.A."/>
            <person name="Nabieva E.R."/>
            <person name="Penin A.A."/>
            <person name="Kondrashov A.S."/>
            <person name="Logacheva M.D."/>
        </authorList>
    </citation>
    <scope>NUCLEOTIDE SEQUENCE [LARGE SCALE GENOMIC DNA]</scope>
</reference>
<keyword evidence="6" id="KW-1133">Transmembrane helix</keyword>